<sequence length="365" mass="40654">MCKTPLHDFLADLPKCEHHLHLEGCLSPSLLFTLAAKNNISLPTADEDATYASPETLNERYSHFTNLDDFLQYYYRGIQVLVHQEDFEMLAWEYFTTAKRDGVHHAEVFFDPQSHTERGVSFDLVVEGFNAARARAKKELGITSRLIMCFLRHMPVQSAAETMVAAVAGGHFDVKEGNKERAIAGLGLDSSEVGFRPELFVDQFREGKERGLHRTAHAGEEGDPSYISGALDTLHTERIDHGIRLIEDSELLGRVVQNKVLLTVCPLSNVCLQAVKHVSEVPIKTFLDAGVMFSINSDDPAYFGGYILSNYCAVQEAFDLSMDEWKTVAKNSIHSSWLGEGRKTELLATLDACMSKYAGNSTLSM</sequence>
<comment type="subcellular location">
    <subcellularLocation>
        <location evidence="7">Cytoplasm</location>
    </subcellularLocation>
    <subcellularLocation>
        <location evidence="7">Nucleus</location>
    </subcellularLocation>
</comment>
<keyword evidence="5 7" id="KW-0546">Nucleotide metabolism</keyword>
<dbReference type="Pfam" id="PF00962">
    <property type="entry name" value="A_deaminase"/>
    <property type="match status" value="1"/>
</dbReference>
<dbReference type="Gene3D" id="3.20.20.140">
    <property type="entry name" value="Metal-dependent hydrolases"/>
    <property type="match status" value="1"/>
</dbReference>
<dbReference type="FunFam" id="3.20.20.140:FF:000039">
    <property type="entry name" value="Adenine deaminase"/>
    <property type="match status" value="1"/>
</dbReference>
<dbReference type="GO" id="GO:0009117">
    <property type="term" value="P:nucleotide metabolic process"/>
    <property type="evidence" value="ECO:0007669"/>
    <property type="project" value="UniProtKB-KW"/>
</dbReference>
<evidence type="ECO:0000256" key="5">
    <source>
        <dbReference type="ARBA" id="ARBA00023080"/>
    </source>
</evidence>
<dbReference type="EMBL" id="NQIK02000001">
    <property type="protein sequence ID" value="KAF7579016.1"/>
    <property type="molecule type" value="Genomic_DNA"/>
</dbReference>
<evidence type="ECO:0000256" key="1">
    <source>
        <dbReference type="ARBA" id="ARBA00022490"/>
    </source>
</evidence>
<dbReference type="EMBL" id="NRDI02000010">
    <property type="protein sequence ID" value="KAI1512888.1"/>
    <property type="molecule type" value="Genomic_DNA"/>
</dbReference>
<evidence type="ECO:0000256" key="6">
    <source>
        <dbReference type="ARBA" id="ARBA00023242"/>
    </source>
</evidence>
<evidence type="ECO:0000259" key="8">
    <source>
        <dbReference type="Pfam" id="PF00962"/>
    </source>
</evidence>
<dbReference type="GO" id="GO:0005634">
    <property type="term" value="C:nucleus"/>
    <property type="evidence" value="ECO:0007669"/>
    <property type="project" value="UniProtKB-SubCell"/>
</dbReference>
<dbReference type="EC" id="3.5.4.2" evidence="7"/>
<dbReference type="GO" id="GO:0000034">
    <property type="term" value="F:adenine deaminase activity"/>
    <property type="evidence" value="ECO:0007669"/>
    <property type="project" value="UniProtKB-UniRule"/>
</dbReference>
<feature type="binding site" evidence="7">
    <location>
        <position position="217"/>
    </location>
    <ligand>
        <name>Zn(2+)</name>
        <dbReference type="ChEBI" id="CHEBI:29105"/>
        <note>catalytic</note>
    </ligand>
</feature>
<keyword evidence="2 7" id="KW-0479">Metal-binding</keyword>
<feature type="binding site" evidence="7">
    <location>
        <position position="21"/>
    </location>
    <ligand>
        <name>Zn(2+)</name>
        <dbReference type="ChEBI" id="CHEBI:29105"/>
        <note>catalytic</note>
    </ligand>
</feature>
<dbReference type="InterPro" id="IPR028892">
    <property type="entry name" value="ADE"/>
</dbReference>
<keyword evidence="3 7" id="KW-0378">Hydrolase</keyword>
<dbReference type="GO" id="GO:0008270">
    <property type="term" value="F:zinc ion binding"/>
    <property type="evidence" value="ECO:0007669"/>
    <property type="project" value="UniProtKB-UniRule"/>
</dbReference>
<dbReference type="InterPro" id="IPR001365">
    <property type="entry name" value="A_deaminase_dom"/>
</dbReference>
<feature type="binding site" evidence="7">
    <location>
        <position position="299"/>
    </location>
    <ligand>
        <name>substrate</name>
    </ligand>
</feature>
<dbReference type="GO" id="GO:0005829">
    <property type="term" value="C:cytosol"/>
    <property type="evidence" value="ECO:0007669"/>
    <property type="project" value="TreeGrafter"/>
</dbReference>
<comment type="function">
    <text evidence="7">Catalyzes the hydrolytic deamination of adenine to hypoxanthine. Plays an important role in the purine salvage pathway and in nitrogen catabolism.</text>
</comment>
<dbReference type="OrthoDB" id="272271at2759"/>
<reference evidence="10" key="3">
    <citation type="journal article" date="2022" name="bioRxiv">
        <title>A global pangenome for the wheat fungal pathogen Pyrenophora tritici-repentis and prediction of effector protein structural homology.</title>
        <authorList>
            <person name="Moolhuijzen P."/>
            <person name="See P.T."/>
            <person name="Shi G."/>
            <person name="Powell H.R."/>
            <person name="Cockram J."/>
            <person name="Jorgensen L.N."/>
            <person name="Benslimane H."/>
            <person name="Strelkov S.E."/>
            <person name="Turner J."/>
            <person name="Liu Z."/>
            <person name="Moffat C.S."/>
        </authorList>
    </citation>
    <scope>NUCLEOTIDE SEQUENCE</scope>
    <source>
        <strain evidence="10">86-124</strain>
    </source>
</reference>
<evidence type="ECO:0000313" key="9">
    <source>
        <dbReference type="EMBL" id="KAF7579016.1"/>
    </source>
</evidence>
<evidence type="ECO:0000313" key="12">
    <source>
        <dbReference type="Proteomes" id="UP000249757"/>
    </source>
</evidence>
<evidence type="ECO:0000313" key="10">
    <source>
        <dbReference type="EMBL" id="KAI1512888.1"/>
    </source>
</evidence>
<dbReference type="GO" id="GO:0043103">
    <property type="term" value="P:hypoxanthine salvage"/>
    <property type="evidence" value="ECO:0007669"/>
    <property type="project" value="UniProtKB-UniRule"/>
</dbReference>
<keyword evidence="4 7" id="KW-0862">Zinc</keyword>
<dbReference type="SUPFAM" id="SSF51556">
    <property type="entry name" value="Metallo-dependent hydrolases"/>
    <property type="match status" value="1"/>
</dbReference>
<organism evidence="9 11">
    <name type="scientific">Pyrenophora tritici-repentis</name>
    <dbReference type="NCBI Taxonomy" id="45151"/>
    <lineage>
        <taxon>Eukaryota</taxon>
        <taxon>Fungi</taxon>
        <taxon>Dikarya</taxon>
        <taxon>Ascomycota</taxon>
        <taxon>Pezizomycotina</taxon>
        <taxon>Dothideomycetes</taxon>
        <taxon>Pleosporomycetidae</taxon>
        <taxon>Pleosporales</taxon>
        <taxon>Pleosporineae</taxon>
        <taxon>Pleosporaceae</taxon>
        <taxon>Pyrenophora</taxon>
    </lineage>
</organism>
<dbReference type="InterPro" id="IPR006330">
    <property type="entry name" value="Ado/ade_deaminase"/>
</dbReference>
<keyword evidence="6 7" id="KW-0539">Nucleus</keyword>
<evidence type="ECO:0000256" key="4">
    <source>
        <dbReference type="ARBA" id="ARBA00022833"/>
    </source>
</evidence>
<comment type="catalytic activity">
    <reaction evidence="7">
        <text>adenine + H2O + H(+) = hypoxanthine + NH4(+)</text>
        <dbReference type="Rhea" id="RHEA:23688"/>
        <dbReference type="ChEBI" id="CHEBI:15377"/>
        <dbReference type="ChEBI" id="CHEBI:15378"/>
        <dbReference type="ChEBI" id="CHEBI:16708"/>
        <dbReference type="ChEBI" id="CHEBI:17368"/>
        <dbReference type="ChEBI" id="CHEBI:28938"/>
        <dbReference type="EC" id="3.5.4.2"/>
    </reaction>
</comment>
<dbReference type="GO" id="GO:0006146">
    <property type="term" value="P:adenine catabolic process"/>
    <property type="evidence" value="ECO:0007669"/>
    <property type="project" value="UniProtKB-UniRule"/>
</dbReference>
<keyword evidence="1 7" id="KW-0963">Cytoplasm</keyword>
<dbReference type="PANTHER" id="PTHR43114">
    <property type="entry name" value="ADENINE DEAMINASE"/>
    <property type="match status" value="1"/>
</dbReference>
<dbReference type="HAMAP" id="MF_01962">
    <property type="entry name" value="Adenine_deaminase"/>
    <property type="match status" value="1"/>
</dbReference>
<name>A0A2W1I6K8_9PLEO</name>
<evidence type="ECO:0000313" key="11">
    <source>
        <dbReference type="Proteomes" id="UP000245464"/>
    </source>
</evidence>
<dbReference type="Proteomes" id="UP000249757">
    <property type="component" value="Unassembled WGS sequence"/>
</dbReference>
<feature type="domain" description="Adenosine deaminase" evidence="8">
    <location>
        <begin position="14"/>
        <end position="351"/>
    </location>
</feature>
<dbReference type="NCBIfam" id="TIGR01430">
    <property type="entry name" value="aden_deam"/>
    <property type="match status" value="1"/>
</dbReference>
<feature type="binding site" evidence="7">
    <location>
        <position position="19"/>
    </location>
    <ligand>
        <name>Zn(2+)</name>
        <dbReference type="ChEBI" id="CHEBI:29105"/>
        <note>catalytic</note>
    </ligand>
</feature>
<dbReference type="InterPro" id="IPR006650">
    <property type="entry name" value="A/AMP_deam_AS"/>
</dbReference>
<evidence type="ECO:0000256" key="3">
    <source>
        <dbReference type="ARBA" id="ARBA00022801"/>
    </source>
</evidence>
<protein>
    <recommendedName>
        <fullName evidence="7">Adenine deaminase</fullName>
        <shortName evidence="7">ADE</shortName>
        <ecNumber evidence="7">3.5.4.2</ecNumber>
    </recommendedName>
    <alternativeName>
        <fullName evidence="7">Adenine aminohydrolase</fullName>
        <shortName evidence="7">AAH</shortName>
    </alternativeName>
</protein>
<dbReference type="PROSITE" id="PS00485">
    <property type="entry name" value="A_DEAMINASE"/>
    <property type="match status" value="1"/>
</dbReference>
<dbReference type="CDD" id="cd01320">
    <property type="entry name" value="ADA"/>
    <property type="match status" value="1"/>
</dbReference>
<evidence type="ECO:0000256" key="7">
    <source>
        <dbReference type="HAMAP-Rule" id="MF_03145"/>
    </source>
</evidence>
<proteinExistence type="inferred from homology"/>
<comment type="cofactor">
    <cofactor evidence="7">
        <name>Zn(2+)</name>
        <dbReference type="ChEBI" id="CHEBI:29105"/>
    </cofactor>
    <text evidence="7">Binds 1 zinc ion per subunit.</text>
</comment>
<reference evidence="10" key="2">
    <citation type="submission" date="2021-05" db="EMBL/GenBank/DDBJ databases">
        <authorList>
            <person name="Moolhuijzen P.M."/>
            <person name="Moffat C.S."/>
        </authorList>
    </citation>
    <scope>NUCLEOTIDE SEQUENCE</scope>
    <source>
        <strain evidence="10">86-124</strain>
    </source>
</reference>
<dbReference type="PANTHER" id="PTHR43114:SF6">
    <property type="entry name" value="ADENINE DEAMINASE"/>
    <property type="match status" value="1"/>
</dbReference>
<evidence type="ECO:0000256" key="2">
    <source>
        <dbReference type="ARBA" id="ARBA00022723"/>
    </source>
</evidence>
<dbReference type="AlphaFoldDB" id="A0A2W1I6K8"/>
<accession>A0A2W1I6K8</accession>
<dbReference type="GO" id="GO:0009168">
    <property type="term" value="P:purine ribonucleoside monophosphate biosynthetic process"/>
    <property type="evidence" value="ECO:0007669"/>
    <property type="project" value="InterPro"/>
</dbReference>
<reference evidence="12" key="4">
    <citation type="journal article" date="2022" name="Microb. Genom.">
        <title>A global pangenome for the wheat fungal pathogen Pyrenophora tritici-repentis and prediction of effector protein structural homology.</title>
        <authorList>
            <person name="Moolhuijzen P.M."/>
            <person name="See P.T."/>
            <person name="Shi G."/>
            <person name="Powell H.R."/>
            <person name="Cockram J."/>
            <person name="Jorgensen L.N."/>
            <person name="Benslimane H."/>
            <person name="Strelkov S.E."/>
            <person name="Turner J."/>
            <person name="Liu Z."/>
            <person name="Moffat C.S."/>
        </authorList>
    </citation>
    <scope>NUCLEOTIDE SEQUENCE [LARGE SCALE GENOMIC DNA]</scope>
</reference>
<feature type="active site" description="Proton donor" evidence="7">
    <location>
        <position position="220"/>
    </location>
</feature>
<dbReference type="InterPro" id="IPR032466">
    <property type="entry name" value="Metal_Hydrolase"/>
</dbReference>
<comment type="caution">
    <text evidence="9">The sequence shown here is derived from an EMBL/GenBank/DDBJ whole genome shotgun (WGS) entry which is preliminary data.</text>
</comment>
<gene>
    <name evidence="7" type="primary">AAH1</name>
    <name evidence="10" type="ORF">Ptr86124_007908</name>
    <name evidence="9" type="ORF">PtrM4_032560</name>
</gene>
<feature type="binding site" evidence="7">
    <location>
        <position position="298"/>
    </location>
    <ligand>
        <name>Zn(2+)</name>
        <dbReference type="ChEBI" id="CHEBI:29105"/>
        <note>catalytic</note>
    </ligand>
</feature>
<feature type="site" description="Important for catalytic activity" evidence="7">
    <location>
        <position position="241"/>
    </location>
</feature>
<dbReference type="Proteomes" id="UP000245464">
    <property type="component" value="Chromosome 1"/>
</dbReference>
<reference evidence="9 11" key="1">
    <citation type="journal article" date="2018" name="BMC Genomics">
        <title>Comparative genomics of the wheat fungal pathogen Pyrenophora tritici-repentis reveals chromosomal variations and genome plasticity.</title>
        <authorList>
            <person name="Moolhuijzen P."/>
            <person name="See P.T."/>
            <person name="Hane J.K."/>
            <person name="Shi G."/>
            <person name="Liu Z."/>
            <person name="Oliver R.P."/>
            <person name="Moffat C.S."/>
        </authorList>
    </citation>
    <scope>NUCLEOTIDE SEQUENCE [LARGE SCALE GENOMIC DNA]</scope>
    <source>
        <strain evidence="9">M4</strain>
    </source>
</reference>
<comment type="similarity">
    <text evidence="7">Belongs to the metallo-dependent hydrolases superfamily. Adenosine and AMP deaminases family. Adenine deaminase type 2 subfamily.</text>
</comment>
<dbReference type="OMA" id="NHFTIHA"/>
<keyword evidence="12" id="KW-1185">Reference proteome</keyword>